<keyword evidence="3" id="KW-1185">Reference proteome</keyword>
<name>A0A3P7NID0_DIBLA</name>
<proteinExistence type="predicted"/>
<gene>
    <name evidence="2" type="ORF">DILT_LOCUS18131</name>
</gene>
<dbReference type="EMBL" id="UYRU01097608">
    <property type="protein sequence ID" value="VDN40080.1"/>
    <property type="molecule type" value="Genomic_DNA"/>
</dbReference>
<feature type="transmembrane region" description="Helical" evidence="1">
    <location>
        <begin position="82"/>
        <end position="98"/>
    </location>
</feature>
<reference evidence="2 3" key="1">
    <citation type="submission" date="2018-11" db="EMBL/GenBank/DDBJ databases">
        <authorList>
            <consortium name="Pathogen Informatics"/>
        </authorList>
    </citation>
    <scope>NUCLEOTIDE SEQUENCE [LARGE SCALE GENOMIC DNA]</scope>
</reference>
<organism evidence="2 3">
    <name type="scientific">Dibothriocephalus latus</name>
    <name type="common">Fish tapeworm</name>
    <name type="synonym">Diphyllobothrium latum</name>
    <dbReference type="NCBI Taxonomy" id="60516"/>
    <lineage>
        <taxon>Eukaryota</taxon>
        <taxon>Metazoa</taxon>
        <taxon>Spiralia</taxon>
        <taxon>Lophotrochozoa</taxon>
        <taxon>Platyhelminthes</taxon>
        <taxon>Cestoda</taxon>
        <taxon>Eucestoda</taxon>
        <taxon>Diphyllobothriidea</taxon>
        <taxon>Diphyllobothriidae</taxon>
        <taxon>Dibothriocephalus</taxon>
    </lineage>
</organism>
<protein>
    <submittedName>
        <fullName evidence="2">Uncharacterized protein</fullName>
    </submittedName>
</protein>
<dbReference type="Proteomes" id="UP000281553">
    <property type="component" value="Unassembled WGS sequence"/>
</dbReference>
<keyword evidence="1" id="KW-1133">Transmembrane helix</keyword>
<evidence type="ECO:0000256" key="1">
    <source>
        <dbReference type="SAM" id="Phobius"/>
    </source>
</evidence>
<dbReference type="AlphaFoldDB" id="A0A3P7NID0"/>
<accession>A0A3P7NID0</accession>
<evidence type="ECO:0000313" key="3">
    <source>
        <dbReference type="Proteomes" id="UP000281553"/>
    </source>
</evidence>
<evidence type="ECO:0000313" key="2">
    <source>
        <dbReference type="EMBL" id="VDN40080.1"/>
    </source>
</evidence>
<keyword evidence="1" id="KW-0472">Membrane</keyword>
<feature type="transmembrane region" description="Helical" evidence="1">
    <location>
        <begin position="110"/>
        <end position="133"/>
    </location>
</feature>
<feature type="transmembrane region" description="Helical" evidence="1">
    <location>
        <begin position="12"/>
        <end position="35"/>
    </location>
</feature>
<sequence length="158" mass="17575">MLTPPYRVSPARVLGVMACDLGVMCCVLYVAACLLGQEPNCERGWQNNRVLCPRRITPFGIPKELHWKPPGGEFIVYKTHRLLLVLLGSLATAAQMIVEEVFLKKHGFHALHVVGMEGFFGMFVMGFVSCPLYTARRSYTDTLFDGFQGQLATVPTLP</sequence>
<keyword evidence="1" id="KW-0812">Transmembrane</keyword>